<feature type="transmembrane region" description="Helical" evidence="7">
    <location>
        <begin position="336"/>
        <end position="359"/>
    </location>
</feature>
<dbReference type="RefSeq" id="WP_183603619.1">
    <property type="nucleotide sequence ID" value="NZ_JACHXK010000019.1"/>
</dbReference>
<evidence type="ECO:0000256" key="1">
    <source>
        <dbReference type="ARBA" id="ARBA00004651"/>
    </source>
</evidence>
<feature type="transmembrane region" description="Helical" evidence="7">
    <location>
        <begin position="227"/>
        <end position="248"/>
    </location>
</feature>
<reference evidence="9 10" key="1">
    <citation type="submission" date="2020-08" db="EMBL/GenBank/DDBJ databases">
        <title>Genomic Encyclopedia of Type Strains, Phase III (KMG-III): the genomes of soil and plant-associated and newly described type strains.</title>
        <authorList>
            <person name="Whitman W."/>
        </authorList>
    </citation>
    <scope>NUCLEOTIDE SEQUENCE [LARGE SCALE GENOMIC DNA]</scope>
    <source>
        <strain evidence="9 10">CECT 5862</strain>
    </source>
</reference>
<dbReference type="Pfam" id="PF03176">
    <property type="entry name" value="MMPL"/>
    <property type="match status" value="2"/>
</dbReference>
<feature type="transmembrane region" description="Helical" evidence="7">
    <location>
        <begin position="260"/>
        <end position="282"/>
    </location>
</feature>
<accession>A0A7W5FR06</accession>
<gene>
    <name evidence="9" type="ORF">FHS18_005661</name>
</gene>
<dbReference type="PRINTS" id="PR00702">
    <property type="entry name" value="ACRIFLAVINRP"/>
</dbReference>
<evidence type="ECO:0000256" key="5">
    <source>
        <dbReference type="ARBA" id="ARBA00022989"/>
    </source>
</evidence>
<dbReference type="InterPro" id="IPR004869">
    <property type="entry name" value="MMPL_dom"/>
</dbReference>
<feature type="transmembrane region" description="Helical" evidence="7">
    <location>
        <begin position="624"/>
        <end position="646"/>
    </location>
</feature>
<dbReference type="PANTHER" id="PTHR33406:SF6">
    <property type="entry name" value="MEMBRANE PROTEIN YDGH-RELATED"/>
    <property type="match status" value="1"/>
</dbReference>
<feature type="transmembrane region" description="Helical" evidence="7">
    <location>
        <begin position="694"/>
        <end position="721"/>
    </location>
</feature>
<keyword evidence="4 7" id="KW-0812">Transmembrane</keyword>
<evidence type="ECO:0000313" key="10">
    <source>
        <dbReference type="Proteomes" id="UP000570361"/>
    </source>
</evidence>
<dbReference type="EMBL" id="JACHXK010000019">
    <property type="protein sequence ID" value="MBB3113549.1"/>
    <property type="molecule type" value="Genomic_DNA"/>
</dbReference>
<feature type="transmembrane region" description="Helical" evidence="7">
    <location>
        <begin position="588"/>
        <end position="612"/>
    </location>
</feature>
<dbReference type="SUPFAM" id="SSF82866">
    <property type="entry name" value="Multidrug efflux transporter AcrB transmembrane domain"/>
    <property type="match status" value="2"/>
</dbReference>
<feature type="transmembrane region" description="Helical" evidence="7">
    <location>
        <begin position="667"/>
        <end position="688"/>
    </location>
</feature>
<evidence type="ECO:0000256" key="2">
    <source>
        <dbReference type="ARBA" id="ARBA00010157"/>
    </source>
</evidence>
<evidence type="ECO:0000313" key="9">
    <source>
        <dbReference type="EMBL" id="MBB3113549.1"/>
    </source>
</evidence>
<proteinExistence type="inferred from homology"/>
<keyword evidence="10" id="KW-1185">Reference proteome</keyword>
<comment type="caution">
    <text evidence="9">The sequence shown here is derived from an EMBL/GenBank/DDBJ whole genome shotgun (WGS) entry which is preliminary data.</text>
</comment>
<keyword evidence="3" id="KW-1003">Cell membrane</keyword>
<evidence type="ECO:0000256" key="7">
    <source>
        <dbReference type="SAM" id="Phobius"/>
    </source>
</evidence>
<dbReference type="InterPro" id="IPR050545">
    <property type="entry name" value="Mycobact_MmpL"/>
</dbReference>
<feature type="domain" description="SSD" evidence="8">
    <location>
        <begin position="262"/>
        <end position="357"/>
    </location>
</feature>
<dbReference type="GO" id="GO:0022857">
    <property type="term" value="F:transmembrane transporter activity"/>
    <property type="evidence" value="ECO:0007669"/>
    <property type="project" value="InterPro"/>
</dbReference>
<organism evidence="9 10">
    <name type="scientific">Paenibacillus phyllosphaerae</name>
    <dbReference type="NCBI Taxonomy" id="274593"/>
    <lineage>
        <taxon>Bacteria</taxon>
        <taxon>Bacillati</taxon>
        <taxon>Bacillota</taxon>
        <taxon>Bacilli</taxon>
        <taxon>Bacillales</taxon>
        <taxon>Paenibacillaceae</taxon>
        <taxon>Paenibacillus</taxon>
    </lineage>
</organism>
<dbReference type="PROSITE" id="PS50156">
    <property type="entry name" value="SSD"/>
    <property type="match status" value="2"/>
</dbReference>
<keyword evidence="6 7" id="KW-0472">Membrane</keyword>
<evidence type="ECO:0000256" key="3">
    <source>
        <dbReference type="ARBA" id="ARBA00022475"/>
    </source>
</evidence>
<feature type="transmembrane region" description="Helical" evidence="7">
    <location>
        <begin position="564"/>
        <end position="581"/>
    </location>
</feature>
<keyword evidence="5 7" id="KW-1133">Transmembrane helix</keyword>
<protein>
    <submittedName>
        <fullName evidence="9">RND superfamily putative drug exporter</fullName>
    </submittedName>
</protein>
<dbReference type="PANTHER" id="PTHR33406">
    <property type="entry name" value="MEMBRANE PROTEIN MJ1562-RELATED"/>
    <property type="match status" value="1"/>
</dbReference>
<feature type="transmembrane region" description="Helical" evidence="7">
    <location>
        <begin position="21"/>
        <end position="38"/>
    </location>
</feature>
<feature type="transmembrane region" description="Helical" evidence="7">
    <location>
        <begin position="406"/>
        <end position="424"/>
    </location>
</feature>
<evidence type="ECO:0000259" key="8">
    <source>
        <dbReference type="PROSITE" id="PS50156"/>
    </source>
</evidence>
<comment type="subcellular location">
    <subcellularLocation>
        <location evidence="1">Cell membrane</location>
        <topology evidence="1">Multi-pass membrane protein</topology>
    </subcellularLocation>
</comment>
<evidence type="ECO:0000256" key="4">
    <source>
        <dbReference type="ARBA" id="ARBA00022692"/>
    </source>
</evidence>
<dbReference type="Gene3D" id="1.20.1640.10">
    <property type="entry name" value="Multidrug efflux transporter AcrB transmembrane domain"/>
    <property type="match status" value="2"/>
</dbReference>
<feature type="transmembrane region" description="Helical" evidence="7">
    <location>
        <begin position="303"/>
        <end position="324"/>
    </location>
</feature>
<dbReference type="Proteomes" id="UP000570361">
    <property type="component" value="Unassembled WGS sequence"/>
</dbReference>
<dbReference type="AlphaFoldDB" id="A0A7W5FR06"/>
<feature type="domain" description="SSD" evidence="8">
    <location>
        <begin position="583"/>
        <end position="719"/>
    </location>
</feature>
<sequence length="742" mass="79959">MAQDNWLTKYSKLIAGKRTRWITILVWIVATVVLSLTLPQVGENEINNAPNLKASEPSMVANHLIEEQFPSSSGLPALLVWHDVSGITAEDLAHVKKLAAQLSEQPLENQSGLAPFHQLPDAALLGQVSEDGTTLIQPIFFLENTDTETLEKNLETIKVSVTADVGYDPFEQATEDGQLSARITGPVGISVDATALFSGADVSLLIATVVIVLVILLFIYRSPILALIPLVGVGFAYGITSPLLGWMAGEGWITVDSQGISIMTVLLFGAGTDYCLFLISHFRQELLRHENKMTALFTAMKDATGAVAMSGFTVVLSLLALLLAKYGAYHRFAIPFSLSILVMGIASVTLVPAILSIIGRASFYPFVPRTLEMKQQRAAAKGKPLPAQTAKTTFGMRIGNLVTRKPVAVTVVSVAVLAILAAFAPQVKYNYDILSSFPKTMESREGFDIIAKSFSSGSLAPVTVVIDSEGKETGLREYLQSLPQVASVTEPIAGTKDANLQSYEITLSMNPYSLEAMSFIPELEDQVSTFLSDKGGIGSPQVWIGGQTAEQHDTKTVGDRDRNMIIPAVIVLIALVLLAYLRSIVAMLYLMGTVLLSYGAALGLGWIILHYFMGVEGIQGAIPLYAFVFLVALGEDYNIFMVSSIWQKRKTMPLLQAIKEGVSETGGVITSAGLILAATFAVLATLPIQVLVQFGIITAIGVLLDTFVVRPFLVPAITVLLGRKAFWPGRVYESSDVKKQSA</sequence>
<dbReference type="GO" id="GO:0005886">
    <property type="term" value="C:plasma membrane"/>
    <property type="evidence" value="ECO:0007669"/>
    <property type="project" value="UniProtKB-SubCell"/>
</dbReference>
<evidence type="ECO:0000256" key="6">
    <source>
        <dbReference type="ARBA" id="ARBA00023136"/>
    </source>
</evidence>
<comment type="similarity">
    <text evidence="2">Belongs to the resistance-nodulation-cell division (RND) (TC 2.A.6) family. MmpL subfamily.</text>
</comment>
<dbReference type="InterPro" id="IPR001036">
    <property type="entry name" value="Acrflvin-R"/>
</dbReference>
<feature type="transmembrane region" description="Helical" evidence="7">
    <location>
        <begin position="202"/>
        <end position="220"/>
    </location>
</feature>
<name>A0A7W5FR06_9BACL</name>
<dbReference type="InterPro" id="IPR000731">
    <property type="entry name" value="SSD"/>
</dbReference>